<evidence type="ECO:0000313" key="3">
    <source>
        <dbReference type="Proteomes" id="UP000190092"/>
    </source>
</evidence>
<gene>
    <name evidence="2" type="ORF">SAMN02745126_03575</name>
</gene>
<sequence length="225" mass="23757">MSVVLAFDCAITGLGAALLRDDAVLAVHREEGRDQAARLLPVIAELLETAKVDRRAVSLIAVTVGPGSFTGVRVGLATARGLALALDVPLAGIRTTDVLLAQANAGDRLVVAAVDTHLGDWFCALREADQVPFLASTEQLASRLQGRPCLVIGLEAVRLATELGEAGIDATPQATLLDPVVLAHLATVTDVQDWDRRNKAEGLPHPLYLRGVNITLPSGERRTVD</sequence>
<dbReference type="RefSeq" id="WP_085935266.1">
    <property type="nucleotide sequence ID" value="NZ_FUWJ01000004.1"/>
</dbReference>
<dbReference type="SUPFAM" id="SSF53067">
    <property type="entry name" value="Actin-like ATPase domain"/>
    <property type="match status" value="1"/>
</dbReference>
<keyword evidence="3" id="KW-1185">Reference proteome</keyword>
<protein>
    <submittedName>
        <fullName evidence="2">tRNA threonylcarbamoyladenosine biosynthesis protein TsaB</fullName>
    </submittedName>
</protein>
<dbReference type="STRING" id="225324.SAMN02745126_03575"/>
<dbReference type="NCBIfam" id="TIGR03725">
    <property type="entry name" value="T6A_YeaZ"/>
    <property type="match status" value="1"/>
</dbReference>
<proteinExistence type="predicted"/>
<dbReference type="InterPro" id="IPR022496">
    <property type="entry name" value="T6A_TsaB"/>
</dbReference>
<dbReference type="AlphaFoldDB" id="A0A1T4R517"/>
<organism evidence="2 3">
    <name type="scientific">Enhydrobacter aerosaccus</name>
    <dbReference type="NCBI Taxonomy" id="225324"/>
    <lineage>
        <taxon>Bacteria</taxon>
        <taxon>Pseudomonadati</taxon>
        <taxon>Pseudomonadota</taxon>
        <taxon>Alphaproteobacteria</taxon>
        <taxon>Hyphomicrobiales</taxon>
        <taxon>Enhydrobacter</taxon>
    </lineage>
</organism>
<dbReference type="EMBL" id="FUWJ01000004">
    <property type="protein sequence ID" value="SKA10758.1"/>
    <property type="molecule type" value="Genomic_DNA"/>
</dbReference>
<dbReference type="OrthoDB" id="9809995at2"/>
<evidence type="ECO:0000259" key="1">
    <source>
        <dbReference type="Pfam" id="PF00814"/>
    </source>
</evidence>
<dbReference type="Proteomes" id="UP000190092">
    <property type="component" value="Unassembled WGS sequence"/>
</dbReference>
<feature type="domain" description="Gcp-like" evidence="1">
    <location>
        <begin position="33"/>
        <end position="115"/>
    </location>
</feature>
<dbReference type="GO" id="GO:0005829">
    <property type="term" value="C:cytosol"/>
    <property type="evidence" value="ECO:0007669"/>
    <property type="project" value="TreeGrafter"/>
</dbReference>
<dbReference type="Gene3D" id="3.30.420.40">
    <property type="match status" value="2"/>
</dbReference>
<name>A0A1T4R517_9HYPH</name>
<evidence type="ECO:0000313" key="2">
    <source>
        <dbReference type="EMBL" id="SKA10758.1"/>
    </source>
</evidence>
<dbReference type="PANTHER" id="PTHR11735:SF11">
    <property type="entry name" value="TRNA THREONYLCARBAMOYLADENOSINE BIOSYNTHESIS PROTEIN TSAB"/>
    <property type="match status" value="1"/>
</dbReference>
<dbReference type="PANTHER" id="PTHR11735">
    <property type="entry name" value="TRNA N6-ADENOSINE THREONYLCARBAMOYLTRANSFERASE"/>
    <property type="match status" value="1"/>
</dbReference>
<reference evidence="3" key="1">
    <citation type="submission" date="2017-02" db="EMBL/GenBank/DDBJ databases">
        <authorList>
            <person name="Varghese N."/>
            <person name="Submissions S."/>
        </authorList>
    </citation>
    <scope>NUCLEOTIDE SEQUENCE [LARGE SCALE GENOMIC DNA]</scope>
    <source>
        <strain evidence="3">ATCC 27094</strain>
    </source>
</reference>
<dbReference type="Pfam" id="PF00814">
    <property type="entry name" value="TsaD"/>
    <property type="match status" value="1"/>
</dbReference>
<dbReference type="InterPro" id="IPR043129">
    <property type="entry name" value="ATPase_NBD"/>
</dbReference>
<dbReference type="InterPro" id="IPR000905">
    <property type="entry name" value="Gcp-like_dom"/>
</dbReference>
<dbReference type="GO" id="GO:0002949">
    <property type="term" value="P:tRNA threonylcarbamoyladenosine modification"/>
    <property type="evidence" value="ECO:0007669"/>
    <property type="project" value="InterPro"/>
</dbReference>
<accession>A0A1T4R517</accession>